<keyword evidence="4" id="KW-0418">Kinase</keyword>
<dbReference type="SUPFAM" id="SSF56112">
    <property type="entry name" value="Protein kinase-like (PK-like)"/>
    <property type="match status" value="1"/>
</dbReference>
<dbReference type="Gene3D" id="1.10.510.10">
    <property type="entry name" value="Transferase(Phosphotransferase) domain 1"/>
    <property type="match status" value="1"/>
</dbReference>
<dbReference type="GO" id="GO:0005524">
    <property type="term" value="F:ATP binding"/>
    <property type="evidence" value="ECO:0007669"/>
    <property type="project" value="UniProtKB-KW"/>
</dbReference>
<keyword evidence="1" id="KW-0723">Serine/threonine-protein kinase</keyword>
<evidence type="ECO:0000256" key="3">
    <source>
        <dbReference type="ARBA" id="ARBA00022741"/>
    </source>
</evidence>
<dbReference type="GO" id="GO:0004674">
    <property type="term" value="F:protein serine/threonine kinase activity"/>
    <property type="evidence" value="ECO:0007669"/>
    <property type="project" value="UniProtKB-KW"/>
</dbReference>
<comment type="caution">
    <text evidence="8">The sequence shown here is derived from an EMBL/GenBank/DDBJ whole genome shotgun (WGS) entry which is preliminary data.</text>
</comment>
<evidence type="ECO:0000313" key="8">
    <source>
        <dbReference type="EMBL" id="KAF0735843.1"/>
    </source>
</evidence>
<dbReference type="Pfam" id="PF00069">
    <property type="entry name" value="Pkinase"/>
    <property type="match status" value="1"/>
</dbReference>
<evidence type="ECO:0000256" key="2">
    <source>
        <dbReference type="ARBA" id="ARBA00022679"/>
    </source>
</evidence>
<dbReference type="Proteomes" id="UP000481153">
    <property type="component" value="Unassembled WGS sequence"/>
</dbReference>
<dbReference type="InterPro" id="IPR011009">
    <property type="entry name" value="Kinase-like_dom_sf"/>
</dbReference>
<dbReference type="AlphaFoldDB" id="A0A6G0X7G8"/>
<organism evidence="8 9">
    <name type="scientific">Aphanomyces euteiches</name>
    <dbReference type="NCBI Taxonomy" id="100861"/>
    <lineage>
        <taxon>Eukaryota</taxon>
        <taxon>Sar</taxon>
        <taxon>Stramenopiles</taxon>
        <taxon>Oomycota</taxon>
        <taxon>Saprolegniomycetes</taxon>
        <taxon>Saprolegniales</taxon>
        <taxon>Verrucalvaceae</taxon>
        <taxon>Aphanomyces</taxon>
    </lineage>
</organism>
<gene>
    <name evidence="8" type="ORF">Ae201684_007847</name>
</gene>
<sequence>MPSYPPRDDSMIPFITRALRNGREKEYHAMGTFKISTEEEALADNVFVAFNTRRRREQLVVKLMDDDLEMDFMNYMNRRDIPELFNHVVEWKDWGDITFPNNIGQCIGLVLEAGTATLENRLRESVMKEDEYAKYSCVAHLINGVKMLHAQNIIHGNISLDNILYFGDKGHFKFIDFAVATLINQPMQSMCTPEYCPPEMAKHLLNPTPEGIPAKAEYDIWCLAVVILKMFMPNFTLVEFVHKSDRAVLEMIASDDFSFKKSFEACTLSTPQRDDLAKCLNLDPTLRASLQSLWSLLPRKTTMDANIRRVERQLMASQKTQVQLDKYKVPCLWTLEDTNPNPSGFIARGKRLLMRKFRIVFLCELRDEKPCEHYDDDAPILEANSDLMKQILPVLKASCLVVKALGLVVGWGGIIGDYFNFDMSKYTTLETVMDAVSSINDVADRLDLEEKLSSVVEKLEEERDEISEEEVQSLMDDIKDAFVKFRDDPATYQKLLNLLESAKFDWQKKVTIGGLEKKVVRIDDVKNNPDATGDASEAGEVRWVCKAHAETFKNRFI</sequence>
<keyword evidence="5" id="KW-0067">ATP-binding</keyword>
<dbReference type="PROSITE" id="PS50011">
    <property type="entry name" value="PROTEIN_KINASE_DOM"/>
    <property type="match status" value="1"/>
</dbReference>
<dbReference type="PANTHER" id="PTHR24345">
    <property type="entry name" value="SERINE/THREONINE-PROTEIN KINASE PLK"/>
    <property type="match status" value="1"/>
</dbReference>
<proteinExistence type="predicted"/>
<keyword evidence="6" id="KW-0175">Coiled coil</keyword>
<dbReference type="PANTHER" id="PTHR24345:SF0">
    <property type="entry name" value="CELL CYCLE SERINE_THREONINE-PROTEIN KINASE CDC5_MSD2"/>
    <property type="match status" value="1"/>
</dbReference>
<evidence type="ECO:0000256" key="4">
    <source>
        <dbReference type="ARBA" id="ARBA00022777"/>
    </source>
</evidence>
<keyword evidence="9" id="KW-1185">Reference proteome</keyword>
<dbReference type="InterPro" id="IPR000719">
    <property type="entry name" value="Prot_kinase_dom"/>
</dbReference>
<dbReference type="VEuPathDB" id="FungiDB:AeMF1_006195"/>
<keyword evidence="3" id="KW-0547">Nucleotide-binding</keyword>
<name>A0A6G0X7G8_9STRA</name>
<dbReference type="EMBL" id="VJMJ01000093">
    <property type="protein sequence ID" value="KAF0735843.1"/>
    <property type="molecule type" value="Genomic_DNA"/>
</dbReference>
<dbReference type="SMART" id="SM00220">
    <property type="entry name" value="S_TKc"/>
    <property type="match status" value="1"/>
</dbReference>
<evidence type="ECO:0000256" key="5">
    <source>
        <dbReference type="ARBA" id="ARBA00022840"/>
    </source>
</evidence>
<evidence type="ECO:0000313" key="9">
    <source>
        <dbReference type="Proteomes" id="UP000481153"/>
    </source>
</evidence>
<feature type="domain" description="Protein kinase" evidence="7">
    <location>
        <begin position="22"/>
        <end position="303"/>
    </location>
</feature>
<protein>
    <recommendedName>
        <fullName evidence="7">Protein kinase domain-containing protein</fullName>
    </recommendedName>
</protein>
<feature type="coiled-coil region" evidence="6">
    <location>
        <begin position="445"/>
        <end position="476"/>
    </location>
</feature>
<evidence type="ECO:0000256" key="6">
    <source>
        <dbReference type="SAM" id="Coils"/>
    </source>
</evidence>
<evidence type="ECO:0000259" key="7">
    <source>
        <dbReference type="PROSITE" id="PS50011"/>
    </source>
</evidence>
<reference evidence="8 9" key="1">
    <citation type="submission" date="2019-07" db="EMBL/GenBank/DDBJ databases">
        <title>Genomics analysis of Aphanomyces spp. identifies a new class of oomycete effector associated with host adaptation.</title>
        <authorList>
            <person name="Gaulin E."/>
        </authorList>
    </citation>
    <scope>NUCLEOTIDE SEQUENCE [LARGE SCALE GENOMIC DNA]</scope>
    <source>
        <strain evidence="8 9">ATCC 201684</strain>
    </source>
</reference>
<keyword evidence="2" id="KW-0808">Transferase</keyword>
<evidence type="ECO:0000256" key="1">
    <source>
        <dbReference type="ARBA" id="ARBA00022527"/>
    </source>
</evidence>
<dbReference type="GO" id="GO:0005634">
    <property type="term" value="C:nucleus"/>
    <property type="evidence" value="ECO:0007669"/>
    <property type="project" value="TreeGrafter"/>
</dbReference>
<accession>A0A6G0X7G8</accession>